<dbReference type="EMBL" id="CP019288">
    <property type="protein sequence ID" value="QHI35167.1"/>
    <property type="molecule type" value="Genomic_DNA"/>
</dbReference>
<dbReference type="Proteomes" id="UP000464657">
    <property type="component" value="Chromosome"/>
</dbReference>
<organism evidence="1 2">
    <name type="scientific">Kordia antarctica</name>
    <dbReference type="NCBI Taxonomy" id="1218801"/>
    <lineage>
        <taxon>Bacteria</taxon>
        <taxon>Pseudomonadati</taxon>
        <taxon>Bacteroidota</taxon>
        <taxon>Flavobacteriia</taxon>
        <taxon>Flavobacteriales</taxon>
        <taxon>Flavobacteriaceae</taxon>
        <taxon>Kordia</taxon>
    </lineage>
</organism>
<dbReference type="KEGG" id="kan:IMCC3317_05130"/>
<accession>A0A7L4ZF67</accession>
<proteinExistence type="predicted"/>
<name>A0A7L4ZF67_9FLAO</name>
<evidence type="ECO:0000313" key="1">
    <source>
        <dbReference type="EMBL" id="QHI35167.1"/>
    </source>
</evidence>
<keyword evidence="2" id="KW-1185">Reference proteome</keyword>
<dbReference type="AlphaFoldDB" id="A0A7L4ZF67"/>
<gene>
    <name evidence="1" type="ORF">IMCC3317_05130</name>
</gene>
<sequence>MLLISFFLQIGYGFAQDIKKDKIYLDFSHYKENCEHSDLAKHLKVEKKEGLQFNLCGKAVFLHPFEYKSDTINNKYLSNYSLSKIEEIDQLIINWHRKTKPLFIKKFGEVYPKTTNKNNMFETYLIEKFNNDCFILYQVYWKNQEIQQ</sequence>
<protein>
    <submittedName>
        <fullName evidence="1">Uncharacterized protein</fullName>
    </submittedName>
</protein>
<reference evidence="1 2" key="1">
    <citation type="journal article" date="2013" name="Int. J. Syst. Evol. Microbiol.">
        <title>Kordia antarctica sp. nov., isolated from Antarctic seawater.</title>
        <authorList>
            <person name="Baek K."/>
            <person name="Choi A."/>
            <person name="Kang I."/>
            <person name="Lee K."/>
            <person name="Cho J.C."/>
        </authorList>
    </citation>
    <scope>NUCLEOTIDE SEQUENCE [LARGE SCALE GENOMIC DNA]</scope>
    <source>
        <strain evidence="1 2">IMCC3317</strain>
    </source>
</reference>
<evidence type="ECO:0000313" key="2">
    <source>
        <dbReference type="Proteomes" id="UP000464657"/>
    </source>
</evidence>
<dbReference type="RefSeq" id="WP_160127928.1">
    <property type="nucleotide sequence ID" value="NZ_CP019288.1"/>
</dbReference>
<dbReference type="OrthoDB" id="1378735at2"/>